<name>G5SW53_9BACT</name>
<sequence>MLKRALLNIYSKDFHPATDIEVNLFGEIWAKMNEAARKGFSKSKAADPDDDFRNAILRNNAVFSAFKVHRMQNDMARLLLDSDGNLKPFEQWRKEVMPIASHQVGTWLRTEYDTAVIRAHQAADWRQFEREKDILPNLRWMPSTSVHPGADHKRFWGTVRPIDDSFWNEHRPGDRWNCKCGLSSTDDPATPVPSSTDKDNPQPGLENNPGKDAKLFSDKHPYQKEAHKGSKKAVDRLTARIDEMIAEMPDNLTGEEKMAIAKNNLEIEKALKITKGKPMDVDKADKQNANPKFTEKFISDPKGAYIDRRTKERFSLNPNYNEQYSVNCQTCAPAYALRLRGFGVTAKGKTPGSKLEYLSNGRAFEVWKNIDGTPAKHTSINDWLADKGYKKMTSKRYMEFFNEVCKDEGVYELSIGWKSGGGHATILQRFKNGELKYIEPQKDNSKGSKDEWKDVKYLCDNGASSSHRCRGIMRIDNKLFDISFVSIFDK</sequence>
<keyword evidence="4" id="KW-1185">Reference proteome</keyword>
<evidence type="ECO:0000256" key="1">
    <source>
        <dbReference type="SAM" id="MobiDB-lite"/>
    </source>
</evidence>
<reference evidence="3 4" key="1">
    <citation type="submission" date="2011-03" db="EMBL/GenBank/DDBJ databases">
        <authorList>
            <person name="Weinstock G."/>
            <person name="Sodergren E."/>
            <person name="Clifton S."/>
            <person name="Fulton L."/>
            <person name="Fulton B."/>
            <person name="Courtney L."/>
            <person name="Fronick C."/>
            <person name="Harrison M."/>
            <person name="Strong C."/>
            <person name="Farmer C."/>
            <person name="Delahaunty K."/>
            <person name="Markovic C."/>
            <person name="Hall O."/>
            <person name="Minx P."/>
            <person name="Tomlinson C."/>
            <person name="Mitreva M."/>
            <person name="Hou S."/>
            <person name="Chen J."/>
            <person name="Wollam A."/>
            <person name="Pepin K.H."/>
            <person name="Johnson M."/>
            <person name="Bhonagiri V."/>
            <person name="Zhang X."/>
            <person name="Suruliraj S."/>
            <person name="Warren W."/>
            <person name="Chinwalla A."/>
            <person name="Mardis E.R."/>
            <person name="Wilson R.K."/>
        </authorList>
    </citation>
    <scope>NUCLEOTIDE SEQUENCE [LARGE SCALE GENOMIC DNA]</scope>
    <source>
        <strain evidence="3 4">YIT 11840</strain>
    </source>
</reference>
<evidence type="ECO:0000259" key="2">
    <source>
        <dbReference type="Pfam" id="PF04233"/>
    </source>
</evidence>
<dbReference type="PATRIC" id="fig|762968.3.peg.3182"/>
<dbReference type="Proteomes" id="UP000003598">
    <property type="component" value="Unassembled WGS sequence"/>
</dbReference>
<dbReference type="HOGENOM" id="CLU_543659_0_0_10"/>
<dbReference type="OrthoDB" id="9813502at2"/>
<dbReference type="EMBL" id="AFFY01000074">
    <property type="protein sequence ID" value="EHG98518.1"/>
    <property type="molecule type" value="Genomic_DNA"/>
</dbReference>
<dbReference type="eggNOG" id="COG2369">
    <property type="taxonomic scope" value="Bacteria"/>
</dbReference>
<evidence type="ECO:0000313" key="3">
    <source>
        <dbReference type="EMBL" id="EHG98518.1"/>
    </source>
</evidence>
<dbReference type="InterPro" id="IPR006528">
    <property type="entry name" value="Phage_head_morphogenesis_dom"/>
</dbReference>
<gene>
    <name evidence="3" type="ORF">HMPREF9441_03625</name>
</gene>
<protein>
    <recommendedName>
        <fullName evidence="2">Phage head morphogenesis domain-containing protein</fullName>
    </recommendedName>
</protein>
<feature type="domain" description="Phage head morphogenesis" evidence="2">
    <location>
        <begin position="90"/>
        <end position="182"/>
    </location>
</feature>
<dbReference type="Pfam" id="PF04233">
    <property type="entry name" value="Phage_Mu_F"/>
    <property type="match status" value="1"/>
</dbReference>
<feature type="compositionally biased region" description="Polar residues" evidence="1">
    <location>
        <begin position="182"/>
        <end position="195"/>
    </location>
</feature>
<accession>G5SW53</accession>
<feature type="region of interest" description="Disordered" evidence="1">
    <location>
        <begin position="179"/>
        <end position="216"/>
    </location>
</feature>
<dbReference type="STRING" id="762968.HMPREF9441_03625"/>
<dbReference type="GeneID" id="93558807"/>
<dbReference type="AlphaFoldDB" id="G5SW53"/>
<evidence type="ECO:0000313" key="4">
    <source>
        <dbReference type="Proteomes" id="UP000003598"/>
    </source>
</evidence>
<proteinExistence type="predicted"/>
<dbReference type="RefSeq" id="WP_008622831.1">
    <property type="nucleotide sequence ID" value="NZ_JH376642.1"/>
</dbReference>
<organism evidence="3 4">
    <name type="scientific">Paraprevotella clara YIT 11840</name>
    <dbReference type="NCBI Taxonomy" id="762968"/>
    <lineage>
        <taxon>Bacteria</taxon>
        <taxon>Pseudomonadati</taxon>
        <taxon>Bacteroidota</taxon>
        <taxon>Bacteroidia</taxon>
        <taxon>Bacteroidales</taxon>
        <taxon>Prevotellaceae</taxon>
        <taxon>Paraprevotella</taxon>
    </lineage>
</organism>
<comment type="caution">
    <text evidence="3">The sequence shown here is derived from an EMBL/GenBank/DDBJ whole genome shotgun (WGS) entry which is preliminary data.</text>
</comment>